<evidence type="ECO:0000256" key="8">
    <source>
        <dbReference type="SAM" id="Phobius"/>
    </source>
</evidence>
<keyword evidence="5" id="KW-0573">Peptidoglycan synthesis</keyword>
<evidence type="ECO:0000256" key="3">
    <source>
        <dbReference type="ARBA" id="ARBA00022692"/>
    </source>
</evidence>
<comment type="caution">
    <text evidence="9">The sequence shown here is derived from an EMBL/GenBank/DDBJ whole genome shotgun (WGS) entry which is preliminary data.</text>
</comment>
<reference evidence="9 10" key="1">
    <citation type="submission" date="2020-03" db="EMBL/GenBank/DDBJ databases">
        <title>Soil Listeria distribution.</title>
        <authorList>
            <person name="Liao J."/>
            <person name="Wiedmann M."/>
        </authorList>
    </citation>
    <scope>NUCLEOTIDE SEQUENCE [LARGE SCALE GENOMIC DNA]</scope>
    <source>
        <strain evidence="9 10">FSL L7-0259</strain>
    </source>
</reference>
<feature type="transmembrane region" description="Helical" evidence="8">
    <location>
        <begin position="50"/>
        <end position="71"/>
    </location>
</feature>
<dbReference type="GO" id="GO:0008360">
    <property type="term" value="P:regulation of cell shape"/>
    <property type="evidence" value="ECO:0007669"/>
    <property type="project" value="UniProtKB-KW"/>
</dbReference>
<accession>A0A7X0Z3E5</accession>
<feature type="transmembrane region" description="Helical" evidence="8">
    <location>
        <begin position="370"/>
        <end position="389"/>
    </location>
</feature>
<proteinExistence type="predicted"/>
<dbReference type="GO" id="GO:0034204">
    <property type="term" value="P:lipid translocation"/>
    <property type="evidence" value="ECO:0007669"/>
    <property type="project" value="TreeGrafter"/>
</dbReference>
<feature type="transmembrane region" description="Helical" evidence="8">
    <location>
        <begin position="305"/>
        <end position="325"/>
    </location>
</feature>
<dbReference type="GO" id="GO:0009252">
    <property type="term" value="P:peptidoglycan biosynthetic process"/>
    <property type="evidence" value="ECO:0007669"/>
    <property type="project" value="UniProtKB-KW"/>
</dbReference>
<dbReference type="EMBL" id="JAARYD010000001">
    <property type="protein sequence ID" value="MBC2175052.1"/>
    <property type="molecule type" value="Genomic_DNA"/>
</dbReference>
<dbReference type="Proteomes" id="UP000541735">
    <property type="component" value="Unassembled WGS sequence"/>
</dbReference>
<protein>
    <submittedName>
        <fullName evidence="9">Uncharacterized protein</fullName>
    </submittedName>
</protein>
<dbReference type="Pfam" id="PF03023">
    <property type="entry name" value="MurJ"/>
    <property type="match status" value="1"/>
</dbReference>
<dbReference type="AlphaFoldDB" id="A0A7X0Z3E5"/>
<feature type="transmembrane region" description="Helical" evidence="8">
    <location>
        <begin position="119"/>
        <end position="140"/>
    </location>
</feature>
<keyword evidence="7 8" id="KW-0472">Membrane</keyword>
<evidence type="ECO:0000256" key="1">
    <source>
        <dbReference type="ARBA" id="ARBA00004651"/>
    </source>
</evidence>
<sequence>MKPQKRAKIFGAMLLLTLSTQLIGLFKNTLLAQAFGVGSAMDAYNLANTYIVAITNLAIPAIIIVLIPVLAKEQKTRYEASGIDSYITFLIAIITVLIVVVNIGSFLTVQFGTLTEEMTLFIEMTCMISVAQVFRVYTSILTSHRQVADDFIHPKVATFISAVVATSYIFFAKSPSILIVMLFLSVSFLVEWLYLLIVNRGTGFRRRWKLKNRTFQKLIRQTGPVIFNAIIFQVSLIISTTLATFLGNGYVSAIGYSNQILSIIQALILVNMLSLSYPTLLRLFKQDLQAAKKQLLGDIERTNTLVIPLVVGMMILGKAFTTLLFQRGEFGADDTALVSQFLIILALSLPALVIRDFLYRAFFALDDTKTPSKISLVAIILNIGFLAVFTPMVGIVAVLVAPLIANSFSMLIALRLLQKKIGTLKLGKTIRNHLLIVMNSIVMAVIILFLNQTRDAPLLIEFSGLTLVGIVVYTILTAITNPSARTILRMKKGK</sequence>
<evidence type="ECO:0000313" key="10">
    <source>
        <dbReference type="Proteomes" id="UP000541735"/>
    </source>
</evidence>
<keyword evidence="3 8" id="KW-0812">Transmembrane</keyword>
<evidence type="ECO:0000256" key="2">
    <source>
        <dbReference type="ARBA" id="ARBA00022475"/>
    </source>
</evidence>
<comment type="subcellular location">
    <subcellularLocation>
        <location evidence="1">Cell membrane</location>
        <topology evidence="1">Multi-pass membrane protein</topology>
    </subcellularLocation>
</comment>
<feature type="transmembrane region" description="Helical" evidence="8">
    <location>
        <begin position="395"/>
        <end position="417"/>
    </location>
</feature>
<gene>
    <name evidence="9" type="ORF">HCB27_00375</name>
</gene>
<dbReference type="RefSeq" id="WP_185548100.1">
    <property type="nucleotide sequence ID" value="NZ_JAARYD010000001.1"/>
</dbReference>
<evidence type="ECO:0000256" key="4">
    <source>
        <dbReference type="ARBA" id="ARBA00022960"/>
    </source>
</evidence>
<feature type="transmembrane region" description="Helical" evidence="8">
    <location>
        <begin position="177"/>
        <end position="197"/>
    </location>
</feature>
<dbReference type="InterPro" id="IPR004268">
    <property type="entry name" value="MurJ"/>
</dbReference>
<feature type="transmembrane region" description="Helical" evidence="8">
    <location>
        <begin position="462"/>
        <end position="484"/>
    </location>
</feature>
<organism evidence="9 10">
    <name type="scientific">Listeria booriae</name>
    <dbReference type="NCBI Taxonomy" id="1552123"/>
    <lineage>
        <taxon>Bacteria</taxon>
        <taxon>Bacillati</taxon>
        <taxon>Bacillota</taxon>
        <taxon>Bacilli</taxon>
        <taxon>Bacillales</taxon>
        <taxon>Listeriaceae</taxon>
        <taxon>Listeria</taxon>
    </lineage>
</organism>
<feature type="transmembrane region" description="Helical" evidence="8">
    <location>
        <begin position="263"/>
        <end position="284"/>
    </location>
</feature>
<dbReference type="PANTHER" id="PTHR47019">
    <property type="entry name" value="LIPID II FLIPPASE MURJ"/>
    <property type="match status" value="1"/>
</dbReference>
<feature type="transmembrane region" description="Helical" evidence="8">
    <location>
        <begin position="429"/>
        <end position="450"/>
    </location>
</feature>
<keyword evidence="4" id="KW-0133">Cell shape</keyword>
<feature type="transmembrane region" description="Helical" evidence="8">
    <location>
        <begin position="337"/>
        <end position="358"/>
    </location>
</feature>
<evidence type="ECO:0000256" key="5">
    <source>
        <dbReference type="ARBA" id="ARBA00022984"/>
    </source>
</evidence>
<evidence type="ECO:0000256" key="7">
    <source>
        <dbReference type="ARBA" id="ARBA00023136"/>
    </source>
</evidence>
<feature type="transmembrane region" description="Helical" evidence="8">
    <location>
        <begin position="152"/>
        <end position="171"/>
    </location>
</feature>
<feature type="transmembrane region" description="Helical" evidence="8">
    <location>
        <begin position="83"/>
        <end position="107"/>
    </location>
</feature>
<dbReference type="InterPro" id="IPR051050">
    <property type="entry name" value="Lipid_II_flippase_MurJ/MviN"/>
</dbReference>
<dbReference type="PANTHER" id="PTHR47019:SF1">
    <property type="entry name" value="LIPID II FLIPPASE MURJ"/>
    <property type="match status" value="1"/>
</dbReference>
<feature type="transmembrane region" description="Helical" evidence="8">
    <location>
        <begin position="218"/>
        <end position="243"/>
    </location>
</feature>
<evidence type="ECO:0000256" key="6">
    <source>
        <dbReference type="ARBA" id="ARBA00022989"/>
    </source>
</evidence>
<name>A0A7X0Z3E5_9LIST</name>
<dbReference type="GO" id="GO:0005886">
    <property type="term" value="C:plasma membrane"/>
    <property type="evidence" value="ECO:0007669"/>
    <property type="project" value="UniProtKB-SubCell"/>
</dbReference>
<keyword evidence="2" id="KW-1003">Cell membrane</keyword>
<dbReference type="GO" id="GO:0015648">
    <property type="term" value="F:lipid-linked peptidoglycan transporter activity"/>
    <property type="evidence" value="ECO:0007669"/>
    <property type="project" value="TreeGrafter"/>
</dbReference>
<evidence type="ECO:0000313" key="9">
    <source>
        <dbReference type="EMBL" id="MBC2175052.1"/>
    </source>
</evidence>
<keyword evidence="6 8" id="KW-1133">Transmembrane helix</keyword>